<dbReference type="Gene3D" id="2.60.120.200">
    <property type="match status" value="2"/>
</dbReference>
<dbReference type="InterPro" id="IPR011041">
    <property type="entry name" value="Quinoprot_gluc/sorb_DH_b-prop"/>
</dbReference>
<sequence>MQKTVDRLICLDANLSELEVLRQGAIANSKIVELTVEYDGFSQIAESLAGLFHQTGELVRELHIVSHGAPGALHLASATIDAAALHQYAAVFATWNLYLDPNAAVYLYGCEVAAGAIGRMFVQQLSQALGRGVAASETLTGATTQGGDWDLAVRVGQVPQQLAFTTMMQQRYAGILNNPVFAFDNLGAIGSGTDLLYRNGDAAVTGDALKLTSNQTFQRASSYLVTPVEIDARVSFSTSFEFQLGGTAGTNGSDGFTFVLQNSDAGVQALGLAGGNVGYGGLGGKSLAIKFDTYENQGIDLGNNSVSIVRDGSVLSYVAAAVAPVDLNDGQVHTAWIDYNGLTDQLDVYVGNGAKPGQALLSADIDLLDVVGNQAYIGFTGGSGSIESEQEIRSWSFAAEAVSVLTGSVPPAVPVAQVDLADVSSDLISFNGSTSRRAGSLELTPDGIQRRGSAFYTTPIQVNDNTGFKTQFNFQLDGGSGTAGSDGFTFTLQNSNAGSRAIGAVGGNVGFGGIEKSLAIKFDTYQNTNTDDPSDNSVSILRDGNVLAALKDAQGNPLAVTVPFDLNNGQQYSAWVEYDGATNQLTVFLSGGTEQPDTAILTAIVDLAAIVGDEAYIGFTAGTGAVANRQTITGWKFETDTQIGDGDGLRGEYFDNADFTNLRLVRIDPTVDYDWVLGSPEPDIAPDTFSVRWTGQVQALYNEEYTFFTTTDDGARLTVNGEVLINQLVDQAATERSGKITLEAGQKYDIVLEYFDNAEDASAQLAWSSGTQLKEIIPQSQLFTTPYNPGTILMGSEPITVQEDAGFVQVRFDRVDGSDGYATVNYNTVDVTALGGEDFVEVAANVTFAPGETSKTVNIAISDDNAIETTEQFGVALGQTSGADLGARRTVGITILDDDSGVAVFDLSRNTYTVDEDAGVAVITVQRSGDTTIAATVNYATTAGSATEGGDFTATTGTLNFAANELTKTFVVNITDDGTTEVNESLRLDLSAPTAGRLGDITTSTLTILDNDLAGEFVRDTVAFGLEDPTALEFANGLSPNGSQLLFVAEKRGTVRVIDDGNLLGDFFIDISGEVNNVRDRGLIGIAVHPEFYNGNPYLYLSYTYDPPETANAAQGSSAGADGVGNRPSRVIRVTADAATGYTTAVANSAVVILGTNSTWANTSSPELNSTSDFTIAPSGQNADGSWVQDYLASDSESHSIGDVSFGLDGALYVSNGDGASYSNVDPRAVRVLDVDNLSGKLLRIDPITGDGLADNPFYDGNPDSNRSKVLNLGLRNPFRFTFNPETGDPVIGDVGWTLWEEINVGRGKNFGWPFFEGGDGTSARSGYQILPEAQDFYNSGEVVTASAFAYEHDGFNAIVIGDFYTGLAPDLQDGLFISDASRGTIDVVFFNESGTDVVQTQRFAENIFGVVQLESGPDGGMYFANLLNGTIERWLFQ</sequence>
<dbReference type="SUPFAM" id="SSF50952">
    <property type="entry name" value="Soluble quinoprotein glucose dehydrogenase"/>
    <property type="match status" value="1"/>
</dbReference>
<dbReference type="Proteomes" id="UP000625316">
    <property type="component" value="Unassembled WGS sequence"/>
</dbReference>
<dbReference type="InterPro" id="IPR050258">
    <property type="entry name" value="Leguminous_Lectin"/>
</dbReference>
<evidence type="ECO:0000259" key="4">
    <source>
        <dbReference type="PROSITE" id="PS51820"/>
    </source>
</evidence>
<dbReference type="InterPro" id="IPR012938">
    <property type="entry name" value="Glc/Sorbosone_DH"/>
</dbReference>
<name>A0A928VL26_9CYAN</name>
<dbReference type="InterPro" id="IPR038081">
    <property type="entry name" value="CalX-like_sf"/>
</dbReference>
<dbReference type="InterPro" id="IPR056573">
    <property type="entry name" value="Lectin_L-type_dom"/>
</dbReference>
<keyword evidence="1" id="KW-0732">Signal</keyword>
<dbReference type="Pfam" id="PF00139">
    <property type="entry name" value="Lectin_legB"/>
    <property type="match status" value="2"/>
</dbReference>
<dbReference type="RefSeq" id="WP_264323411.1">
    <property type="nucleotide sequence ID" value="NZ_JADEXQ010000005.1"/>
</dbReference>
<dbReference type="GO" id="GO:0007154">
    <property type="term" value="P:cell communication"/>
    <property type="evidence" value="ECO:0007669"/>
    <property type="project" value="InterPro"/>
</dbReference>
<dbReference type="InterPro" id="IPR025592">
    <property type="entry name" value="DUF4347"/>
</dbReference>
<dbReference type="PROSITE" id="PS51820">
    <property type="entry name" value="PA14"/>
    <property type="match status" value="1"/>
</dbReference>
<dbReference type="PANTHER" id="PTHR32401">
    <property type="entry name" value="CONCANAVALIN A-LIKE LECTIN FAMILY PROTEIN"/>
    <property type="match status" value="1"/>
</dbReference>
<dbReference type="GO" id="GO:0030246">
    <property type="term" value="F:carbohydrate binding"/>
    <property type="evidence" value="ECO:0007669"/>
    <property type="project" value="InterPro"/>
</dbReference>
<comment type="caution">
    <text evidence="5">The sequence shown here is derived from an EMBL/GenBank/DDBJ whole genome shotgun (WGS) entry which is preliminary data.</text>
</comment>
<feature type="domain" description="PA14" evidence="4">
    <location>
        <begin position="644"/>
        <end position="781"/>
    </location>
</feature>
<dbReference type="SMART" id="SM00237">
    <property type="entry name" value="Calx_beta"/>
    <property type="match status" value="2"/>
</dbReference>
<organism evidence="5 6">
    <name type="scientific">Romeriopsis navalis LEGE 11480</name>
    <dbReference type="NCBI Taxonomy" id="2777977"/>
    <lineage>
        <taxon>Bacteria</taxon>
        <taxon>Bacillati</taxon>
        <taxon>Cyanobacteriota</taxon>
        <taxon>Cyanophyceae</taxon>
        <taxon>Leptolyngbyales</taxon>
        <taxon>Leptolyngbyaceae</taxon>
        <taxon>Romeriopsis</taxon>
        <taxon>Romeriopsis navalis</taxon>
    </lineage>
</organism>
<protein>
    <submittedName>
        <fullName evidence="5">DUF4347 domain-containing protein</fullName>
    </submittedName>
</protein>
<dbReference type="CDD" id="cd01951">
    <property type="entry name" value="lectin_L-type"/>
    <property type="match status" value="2"/>
</dbReference>
<keyword evidence="2" id="KW-0677">Repeat</keyword>
<dbReference type="Pfam" id="PF03160">
    <property type="entry name" value="Calx-beta"/>
    <property type="match status" value="2"/>
</dbReference>
<evidence type="ECO:0000313" key="6">
    <source>
        <dbReference type="Proteomes" id="UP000625316"/>
    </source>
</evidence>
<keyword evidence="6" id="KW-1185">Reference proteome</keyword>
<dbReference type="InterPro" id="IPR001220">
    <property type="entry name" value="Legume_lectin_dom"/>
</dbReference>
<dbReference type="Gene3D" id="2.120.10.30">
    <property type="entry name" value="TolB, C-terminal domain"/>
    <property type="match status" value="1"/>
</dbReference>
<dbReference type="Gene3D" id="2.60.40.2030">
    <property type="match status" value="2"/>
</dbReference>
<accession>A0A928VL26</accession>
<dbReference type="Pfam" id="PF07995">
    <property type="entry name" value="GSDH"/>
    <property type="match status" value="2"/>
</dbReference>
<dbReference type="InterPro" id="IPR011042">
    <property type="entry name" value="6-blade_b-propeller_TolB-like"/>
</dbReference>
<evidence type="ECO:0000256" key="3">
    <source>
        <dbReference type="ARBA" id="ARBA00022837"/>
    </source>
</evidence>
<dbReference type="SUPFAM" id="SSF56988">
    <property type="entry name" value="Anthrax protective antigen"/>
    <property type="match status" value="1"/>
</dbReference>
<gene>
    <name evidence="5" type="ORF">IQ266_02295</name>
</gene>
<dbReference type="InterPro" id="IPR037524">
    <property type="entry name" value="PA14/GLEYA"/>
</dbReference>
<dbReference type="PANTHER" id="PTHR32401:SF48">
    <property type="entry name" value="LEGUME LECTIN DOMAIN-CONTAINING PROTEIN"/>
    <property type="match status" value="1"/>
</dbReference>
<dbReference type="EMBL" id="JADEXQ010000005">
    <property type="protein sequence ID" value="MBE9028586.1"/>
    <property type="molecule type" value="Genomic_DNA"/>
</dbReference>
<dbReference type="Pfam" id="PF07691">
    <property type="entry name" value="PA14"/>
    <property type="match status" value="1"/>
</dbReference>
<dbReference type="Pfam" id="PF14252">
    <property type="entry name" value="DUF4347"/>
    <property type="match status" value="1"/>
</dbReference>
<dbReference type="InterPro" id="IPR013320">
    <property type="entry name" value="ConA-like_dom_sf"/>
</dbReference>
<evidence type="ECO:0000256" key="1">
    <source>
        <dbReference type="ARBA" id="ARBA00022729"/>
    </source>
</evidence>
<dbReference type="SUPFAM" id="SSF49899">
    <property type="entry name" value="Concanavalin A-like lectins/glucanases"/>
    <property type="match status" value="2"/>
</dbReference>
<evidence type="ECO:0000313" key="5">
    <source>
        <dbReference type="EMBL" id="MBE9028586.1"/>
    </source>
</evidence>
<proteinExistence type="predicted"/>
<dbReference type="Gene3D" id="3.90.182.10">
    <property type="entry name" value="Toxin - Anthrax Protective Antigen,domain 1"/>
    <property type="match status" value="1"/>
</dbReference>
<dbReference type="InterPro" id="IPR003644">
    <property type="entry name" value="Calx_beta"/>
</dbReference>
<evidence type="ECO:0000256" key="2">
    <source>
        <dbReference type="ARBA" id="ARBA00022737"/>
    </source>
</evidence>
<keyword evidence="3" id="KW-0106">Calcium</keyword>
<reference evidence="5" key="1">
    <citation type="submission" date="2020-10" db="EMBL/GenBank/DDBJ databases">
        <authorList>
            <person name="Castelo-Branco R."/>
            <person name="Eusebio N."/>
            <person name="Adriana R."/>
            <person name="Vieira A."/>
            <person name="Brugerolle De Fraissinette N."/>
            <person name="Rezende De Castro R."/>
            <person name="Schneider M.P."/>
            <person name="Vasconcelos V."/>
            <person name="Leao P.N."/>
        </authorList>
    </citation>
    <scope>NUCLEOTIDE SEQUENCE</scope>
    <source>
        <strain evidence="5">LEGE 11480</strain>
    </source>
</reference>
<dbReference type="InterPro" id="IPR011658">
    <property type="entry name" value="PA14_dom"/>
</dbReference>
<dbReference type="SUPFAM" id="SSF141072">
    <property type="entry name" value="CalX-like"/>
    <property type="match status" value="1"/>
</dbReference>
<dbReference type="SMART" id="SM00758">
    <property type="entry name" value="PA14"/>
    <property type="match status" value="1"/>
</dbReference>
<dbReference type="GO" id="GO:0016020">
    <property type="term" value="C:membrane"/>
    <property type="evidence" value="ECO:0007669"/>
    <property type="project" value="InterPro"/>
</dbReference>